<gene>
    <name evidence="3" type="ORF">SAMN05421666_1055</name>
</gene>
<dbReference type="AlphaFoldDB" id="A0A1N7FHT3"/>
<sequence length="224" mass="23524">MTDKVLFITGASSGIGAQTARQAAEAGWKVALFARSEDKLNDLAAEIGENAIALPGDVTELGSLQDAVSKTVETFGGFGAVFANAGTGLDTPGIEKGDPEEWSKLVDINIKGVLLTLKASYAALKKSKGHLVLTGSVAGRVHISGSVYGASKWFVHGLAGNMSTDMREWGGRCTVIAPGMVDTPFFDEAKPDKLKPEDIANAVVYAIDQPERANIQEMVIMPTG</sequence>
<keyword evidence="4" id="KW-1185">Reference proteome</keyword>
<evidence type="ECO:0000313" key="4">
    <source>
        <dbReference type="Proteomes" id="UP000186019"/>
    </source>
</evidence>
<dbReference type="Proteomes" id="UP000186019">
    <property type="component" value="Unassembled WGS sequence"/>
</dbReference>
<dbReference type="PANTHER" id="PTHR43115">
    <property type="entry name" value="DEHYDROGENASE/REDUCTASE SDR FAMILY MEMBER 11"/>
    <property type="match status" value="1"/>
</dbReference>
<name>A0A1N7FHT3_9RHOB</name>
<keyword evidence="2" id="KW-0560">Oxidoreductase</keyword>
<dbReference type="Gene3D" id="3.40.50.720">
    <property type="entry name" value="NAD(P)-binding Rossmann-like Domain"/>
    <property type="match status" value="1"/>
</dbReference>
<dbReference type="PRINTS" id="PR00081">
    <property type="entry name" value="GDHRDH"/>
</dbReference>
<accession>A0A1N7FHT3</accession>
<dbReference type="GO" id="GO:0016491">
    <property type="term" value="F:oxidoreductase activity"/>
    <property type="evidence" value="ECO:0007669"/>
    <property type="project" value="UniProtKB-KW"/>
</dbReference>
<evidence type="ECO:0000313" key="3">
    <source>
        <dbReference type="EMBL" id="SIR99881.1"/>
    </source>
</evidence>
<evidence type="ECO:0000256" key="1">
    <source>
        <dbReference type="ARBA" id="ARBA00006484"/>
    </source>
</evidence>
<comment type="similarity">
    <text evidence="1">Belongs to the short-chain dehydrogenases/reductases (SDR) family.</text>
</comment>
<dbReference type="InterPro" id="IPR002347">
    <property type="entry name" value="SDR_fam"/>
</dbReference>
<dbReference type="OrthoDB" id="9810935at2"/>
<dbReference type="PANTHER" id="PTHR43115:SF4">
    <property type="entry name" value="DEHYDROGENASE_REDUCTASE SDR FAMILY MEMBER 11"/>
    <property type="match status" value="1"/>
</dbReference>
<dbReference type="RefSeq" id="WP_076531593.1">
    <property type="nucleotide sequence ID" value="NZ_CANNEL010000001.1"/>
</dbReference>
<proteinExistence type="inferred from homology"/>
<dbReference type="SUPFAM" id="SSF51735">
    <property type="entry name" value="NAD(P)-binding Rossmann-fold domains"/>
    <property type="match status" value="1"/>
</dbReference>
<dbReference type="InterPro" id="IPR036291">
    <property type="entry name" value="NAD(P)-bd_dom_sf"/>
</dbReference>
<evidence type="ECO:0000256" key="2">
    <source>
        <dbReference type="ARBA" id="ARBA00023002"/>
    </source>
</evidence>
<protein>
    <submittedName>
        <fullName evidence="3">NADP-dependent 3-hydroxy acid dehydrogenase YdfG</fullName>
    </submittedName>
</protein>
<dbReference type="Pfam" id="PF00106">
    <property type="entry name" value="adh_short"/>
    <property type="match status" value="1"/>
</dbReference>
<organism evidence="3 4">
    <name type="scientific">Roseovarius nanhaiticus</name>
    <dbReference type="NCBI Taxonomy" id="573024"/>
    <lineage>
        <taxon>Bacteria</taxon>
        <taxon>Pseudomonadati</taxon>
        <taxon>Pseudomonadota</taxon>
        <taxon>Alphaproteobacteria</taxon>
        <taxon>Rhodobacterales</taxon>
        <taxon>Roseobacteraceae</taxon>
        <taxon>Roseovarius</taxon>
    </lineage>
</organism>
<reference evidence="3 4" key="1">
    <citation type="submission" date="2017-01" db="EMBL/GenBank/DDBJ databases">
        <authorList>
            <person name="Mah S.A."/>
            <person name="Swanson W.J."/>
            <person name="Moy G.W."/>
            <person name="Vacquier V.D."/>
        </authorList>
    </citation>
    <scope>NUCLEOTIDE SEQUENCE [LARGE SCALE GENOMIC DNA]</scope>
    <source>
        <strain evidence="3 4">DSM 29590</strain>
    </source>
</reference>
<dbReference type="EMBL" id="FTNV01000001">
    <property type="protein sequence ID" value="SIR99881.1"/>
    <property type="molecule type" value="Genomic_DNA"/>
</dbReference>
<dbReference type="STRING" id="573024.SAMN05216208_1081"/>